<dbReference type="RefSeq" id="WP_089834090.1">
    <property type="nucleotide sequence ID" value="NZ_FNBN01000003.1"/>
</dbReference>
<keyword evidence="1" id="KW-0812">Transmembrane</keyword>
<dbReference type="OrthoDB" id="622631at2"/>
<proteinExistence type="predicted"/>
<dbReference type="InterPro" id="IPR006860">
    <property type="entry name" value="FecR"/>
</dbReference>
<organism evidence="4 5">
    <name type="scientific">Chitinophaga filiformis</name>
    <name type="common">Myxococcus filiformis</name>
    <name type="synonym">Flexibacter filiformis</name>
    <dbReference type="NCBI Taxonomy" id="104663"/>
    <lineage>
        <taxon>Bacteria</taxon>
        <taxon>Pseudomonadati</taxon>
        <taxon>Bacteroidota</taxon>
        <taxon>Chitinophagia</taxon>
        <taxon>Chitinophagales</taxon>
        <taxon>Chitinophagaceae</taxon>
        <taxon>Chitinophaga</taxon>
    </lineage>
</organism>
<feature type="domain" description="FecR protein" evidence="2">
    <location>
        <begin position="190"/>
        <end position="284"/>
    </location>
</feature>
<dbReference type="EMBL" id="FNBN01000003">
    <property type="protein sequence ID" value="SDG27737.1"/>
    <property type="molecule type" value="Genomic_DNA"/>
</dbReference>
<evidence type="ECO:0000313" key="5">
    <source>
        <dbReference type="Proteomes" id="UP000199045"/>
    </source>
</evidence>
<keyword evidence="1" id="KW-1133">Transmembrane helix</keyword>
<name>A0A1G7SXD9_CHIFI</name>
<evidence type="ECO:0000259" key="2">
    <source>
        <dbReference type="Pfam" id="PF04773"/>
    </source>
</evidence>
<evidence type="ECO:0000256" key="1">
    <source>
        <dbReference type="SAM" id="Phobius"/>
    </source>
</evidence>
<feature type="transmembrane region" description="Helical" evidence="1">
    <location>
        <begin position="91"/>
        <end position="110"/>
    </location>
</feature>
<dbReference type="PANTHER" id="PTHR30273">
    <property type="entry name" value="PERIPLASMIC SIGNAL SENSOR AND SIGMA FACTOR ACTIVATOR FECR-RELATED"/>
    <property type="match status" value="1"/>
</dbReference>
<dbReference type="AlphaFoldDB" id="A0A1G7SXD9"/>
<dbReference type="Gene3D" id="3.55.50.30">
    <property type="match status" value="1"/>
</dbReference>
<dbReference type="InterPro" id="IPR032508">
    <property type="entry name" value="FecR_C"/>
</dbReference>
<evidence type="ECO:0000259" key="3">
    <source>
        <dbReference type="Pfam" id="PF16344"/>
    </source>
</evidence>
<dbReference type="PANTHER" id="PTHR30273:SF2">
    <property type="entry name" value="PROTEIN FECR"/>
    <property type="match status" value="1"/>
</dbReference>
<reference evidence="4 5" key="1">
    <citation type="submission" date="2016-10" db="EMBL/GenBank/DDBJ databases">
        <authorList>
            <person name="de Groot N.N."/>
        </authorList>
    </citation>
    <scope>NUCLEOTIDE SEQUENCE [LARGE SCALE GENOMIC DNA]</scope>
    <source>
        <strain evidence="4 5">DSM 527</strain>
    </source>
</reference>
<dbReference type="Pfam" id="PF04773">
    <property type="entry name" value="FecR"/>
    <property type="match status" value="1"/>
</dbReference>
<feature type="domain" description="Protein FecR C-terminal" evidence="3">
    <location>
        <begin position="331"/>
        <end position="397"/>
    </location>
</feature>
<dbReference type="Proteomes" id="UP000199045">
    <property type="component" value="Unassembled WGS sequence"/>
</dbReference>
<dbReference type="Gene3D" id="2.60.120.1440">
    <property type="match status" value="1"/>
</dbReference>
<accession>A0A1G7SXD9</accession>
<sequence>MTNEKRVYYLLQQYLDKHISPEEMEELADLLQDGQQAPLVQDTIQQLIEEQPVDNRGDITRWDARIAAIVGIDKEHMPALPAGRVRRIRPWGWVAASVVLLLGISSYLWLTNHRSKDQATISAGSLAQNEIRPGSNKAILTLAGGQQIILDSTVNGLVAQQGGATITKLSNGQLAYQINKGNVTGRVYNTMSTPRGGQYSLLLPDGTGVWLNAASSITYPTVFTGNNREVVISGEVYFEVAKESARPFRVKVNDMVVEVLGTHFNINSYTDESTIKTTLLEGIIKVVQRKMGGETLAVVLKPGQQALAAEQIKVVDHADVDQAMAWKNGLFNFNKLTIQEVLRQLSRWYDVDVVYQGIVTPRKFGGEIGRDLNLSEVLDGLEAAGVHFKVEGKKLIVIP</sequence>
<protein>
    <submittedName>
        <fullName evidence="4">FecR protein</fullName>
    </submittedName>
</protein>
<dbReference type="Pfam" id="PF16344">
    <property type="entry name" value="FecR_C"/>
    <property type="match status" value="1"/>
</dbReference>
<keyword evidence="1" id="KW-0472">Membrane</keyword>
<evidence type="ECO:0000313" key="4">
    <source>
        <dbReference type="EMBL" id="SDG27737.1"/>
    </source>
</evidence>
<dbReference type="InterPro" id="IPR012373">
    <property type="entry name" value="Ferrdict_sens_TM"/>
</dbReference>
<gene>
    <name evidence="4" type="ORF">SAMN04488121_1031057</name>
</gene>
<dbReference type="GO" id="GO:0016989">
    <property type="term" value="F:sigma factor antagonist activity"/>
    <property type="evidence" value="ECO:0007669"/>
    <property type="project" value="TreeGrafter"/>
</dbReference>
<dbReference type="STRING" id="104663.SAMN04488121_1031057"/>